<reference evidence="1" key="1">
    <citation type="journal article" date="2020" name="Int. J. Syst. Evol. Microbiol.">
        <title>Aquipluma nitroreducens gen. nov. sp. nov., a novel facultatively anaerobic bacterium isolated from a freshwater lake.</title>
        <authorList>
            <person name="Watanabe M."/>
            <person name="Kojima H."/>
            <person name="Fukui M."/>
        </authorList>
    </citation>
    <scope>NUCLEOTIDE SEQUENCE</scope>
    <source>
        <strain evidence="1">MeG22</strain>
    </source>
</reference>
<dbReference type="AlphaFoldDB" id="A0A5K7S7I1"/>
<dbReference type="EMBL" id="AP018694">
    <property type="protein sequence ID" value="BBE17512.1"/>
    <property type="molecule type" value="Genomic_DNA"/>
</dbReference>
<proteinExistence type="predicted"/>
<name>A0A5K7S7I1_9BACT</name>
<gene>
    <name evidence="1" type="ORF">AQPE_1663</name>
</gene>
<evidence type="ECO:0000313" key="1">
    <source>
        <dbReference type="EMBL" id="BBE17512.1"/>
    </source>
</evidence>
<evidence type="ECO:0000313" key="2">
    <source>
        <dbReference type="Proteomes" id="UP001193389"/>
    </source>
</evidence>
<sequence length="57" mass="6692">MKAFESGLAGWKIINSDQLHGKKMVLQRYTLSKVKVYLRLQMSNMDSHERLFGYTEL</sequence>
<accession>A0A5K7S7I1</accession>
<dbReference type="KEGG" id="anf:AQPE_1663"/>
<dbReference type="Proteomes" id="UP001193389">
    <property type="component" value="Chromosome"/>
</dbReference>
<protein>
    <submittedName>
        <fullName evidence="1">Uncharacterized protein</fullName>
    </submittedName>
</protein>
<organism evidence="1 2">
    <name type="scientific">Aquipluma nitroreducens</name>
    <dbReference type="NCBI Taxonomy" id="2010828"/>
    <lineage>
        <taxon>Bacteria</taxon>
        <taxon>Pseudomonadati</taxon>
        <taxon>Bacteroidota</taxon>
        <taxon>Bacteroidia</taxon>
        <taxon>Marinilabiliales</taxon>
        <taxon>Prolixibacteraceae</taxon>
        <taxon>Aquipluma</taxon>
    </lineage>
</organism>
<keyword evidence="2" id="KW-1185">Reference proteome</keyword>